<protein>
    <submittedName>
        <fullName evidence="2">Uncharacterized protein</fullName>
    </submittedName>
</protein>
<dbReference type="RefSeq" id="WP_254023686.1">
    <property type="nucleotide sequence ID" value="NZ_CAKXZS010000008.1"/>
</dbReference>
<proteinExistence type="predicted"/>
<keyword evidence="1" id="KW-0732">Signal</keyword>
<organism evidence="2 3">
    <name type="scientific">Mesorhizobium ventifaucium</name>
    <dbReference type="NCBI Taxonomy" id="666020"/>
    <lineage>
        <taxon>Bacteria</taxon>
        <taxon>Pseudomonadati</taxon>
        <taxon>Pseudomonadota</taxon>
        <taxon>Alphaproteobacteria</taxon>
        <taxon>Hyphomicrobiales</taxon>
        <taxon>Phyllobacteriaceae</taxon>
        <taxon>Mesorhizobium</taxon>
    </lineage>
</organism>
<name>A0ABM9DIL7_9HYPH</name>
<dbReference type="Proteomes" id="UP001152604">
    <property type="component" value="Unassembled WGS sequence"/>
</dbReference>
<dbReference type="EMBL" id="CAKXZS010000008">
    <property type="protein sequence ID" value="CAH2396191.1"/>
    <property type="molecule type" value="Genomic_DNA"/>
</dbReference>
<evidence type="ECO:0000313" key="2">
    <source>
        <dbReference type="EMBL" id="CAH2396191.1"/>
    </source>
</evidence>
<sequence>MKTLRSHFPTATLALCAAGLFASQATALPVVVPEHNRLIVLAASDCYAIGQQVAEQNGGTLAKASQSTRGGQPVCVIVVLVPGKDGQRPRRTEIVVPLN</sequence>
<keyword evidence="3" id="KW-1185">Reference proteome</keyword>
<reference evidence="2" key="1">
    <citation type="submission" date="2022-03" db="EMBL/GenBank/DDBJ databases">
        <authorList>
            <person name="Brunel B."/>
        </authorList>
    </citation>
    <scope>NUCLEOTIDE SEQUENCE</scope>
    <source>
        <strain evidence="2">STM4922sample</strain>
    </source>
</reference>
<feature type="signal peptide" evidence="1">
    <location>
        <begin position="1"/>
        <end position="27"/>
    </location>
</feature>
<evidence type="ECO:0000313" key="3">
    <source>
        <dbReference type="Proteomes" id="UP001152604"/>
    </source>
</evidence>
<accession>A0ABM9DIL7</accession>
<gene>
    <name evidence="2" type="ORF">MES4922_160073</name>
</gene>
<comment type="caution">
    <text evidence="2">The sequence shown here is derived from an EMBL/GenBank/DDBJ whole genome shotgun (WGS) entry which is preliminary data.</text>
</comment>
<feature type="chain" id="PRO_5045591295" evidence="1">
    <location>
        <begin position="28"/>
        <end position="99"/>
    </location>
</feature>
<evidence type="ECO:0000256" key="1">
    <source>
        <dbReference type="SAM" id="SignalP"/>
    </source>
</evidence>